<proteinExistence type="inferred from homology"/>
<dbReference type="Pfam" id="PF03918">
    <property type="entry name" value="CcmH"/>
    <property type="match status" value="1"/>
</dbReference>
<keyword evidence="4 7" id="KW-0732">Signal</keyword>
<dbReference type="InterPro" id="IPR038297">
    <property type="entry name" value="CcmH/CycL/NrfF/Ccl2_sf"/>
</dbReference>
<evidence type="ECO:0000256" key="6">
    <source>
        <dbReference type="ARBA" id="ARBA00023004"/>
    </source>
</evidence>
<accession>A0ABT7IMG1</accession>
<reference evidence="9" key="1">
    <citation type="submission" date="2023-03" db="EMBL/GenBank/DDBJ databases">
        <title>Mesosutterella sp. nov. isolated from porcine feces.</title>
        <authorList>
            <person name="Yu S."/>
        </authorList>
    </citation>
    <scope>NUCLEOTIDE SEQUENCE</scope>
    <source>
        <strain evidence="9">AGMB02718</strain>
    </source>
</reference>
<name>A0ABT7IMG1_9BURK</name>
<dbReference type="CDD" id="cd16378">
    <property type="entry name" value="CcmH_N"/>
    <property type="match status" value="1"/>
</dbReference>
<evidence type="ECO:0000256" key="5">
    <source>
        <dbReference type="ARBA" id="ARBA00022748"/>
    </source>
</evidence>
<keyword evidence="3 7" id="KW-0479">Metal-binding</keyword>
<keyword evidence="6 7" id="KW-0408">Iron</keyword>
<sequence>MMTNKLKLAAAAAAGALLLAAAAAGAQTAPSAAAPAGSSAAAASAAASAAAPAAGREAASDEFDPAKNKRLLKISENLRCLVCQNQTIADSNADLAIDLRRQVRDQIAQGRTDEEIIRYMTDRYGDFVLYKPPFKATTALLWLGPAALLVLVLAWYVVTVRRRRKGGGQRPAPLTDEQRREALRLLNGGSDEGRGGKGDA</sequence>
<feature type="domain" description="CcmH/CycL/Ccl2/NrfF N-terminal" evidence="8">
    <location>
        <begin position="47"/>
        <end position="186"/>
    </location>
</feature>
<comment type="function">
    <text evidence="7">Possible subunit of a heme lyase.</text>
</comment>
<feature type="chain" id="PRO_5044960771" description="Cytochrome c-type biogenesis protein" evidence="7">
    <location>
        <begin position="27"/>
        <end position="200"/>
    </location>
</feature>
<feature type="transmembrane region" description="Helical" evidence="7">
    <location>
        <begin position="139"/>
        <end position="158"/>
    </location>
</feature>
<comment type="caution">
    <text evidence="9">The sequence shown here is derived from an EMBL/GenBank/DDBJ whole genome shotgun (WGS) entry which is preliminary data.</text>
</comment>
<evidence type="ECO:0000256" key="2">
    <source>
        <dbReference type="ARBA" id="ARBA00022617"/>
    </source>
</evidence>
<dbReference type="PANTHER" id="PTHR47870">
    <property type="entry name" value="CYTOCHROME C-TYPE BIOGENESIS PROTEIN CCMH"/>
    <property type="match status" value="1"/>
</dbReference>
<dbReference type="RefSeq" id="WP_243376210.1">
    <property type="nucleotide sequence ID" value="NZ_JAKZJU020000001.1"/>
</dbReference>
<keyword evidence="10" id="KW-1185">Reference proteome</keyword>
<evidence type="ECO:0000256" key="4">
    <source>
        <dbReference type="ARBA" id="ARBA00022729"/>
    </source>
</evidence>
<keyword evidence="7" id="KW-1133">Transmembrane helix</keyword>
<gene>
    <name evidence="9" type="ORF">MUN46_006385</name>
</gene>
<dbReference type="Proteomes" id="UP001165481">
    <property type="component" value="Unassembled WGS sequence"/>
</dbReference>
<dbReference type="PANTHER" id="PTHR47870:SF1">
    <property type="entry name" value="CYTOCHROME C-TYPE BIOGENESIS PROTEIN CCMH"/>
    <property type="match status" value="1"/>
</dbReference>
<evidence type="ECO:0000256" key="7">
    <source>
        <dbReference type="RuleBase" id="RU364112"/>
    </source>
</evidence>
<evidence type="ECO:0000256" key="3">
    <source>
        <dbReference type="ARBA" id="ARBA00022723"/>
    </source>
</evidence>
<evidence type="ECO:0000256" key="1">
    <source>
        <dbReference type="ARBA" id="ARBA00010342"/>
    </source>
</evidence>
<keyword evidence="7" id="KW-0812">Transmembrane</keyword>
<keyword evidence="7" id="KW-0472">Membrane</keyword>
<feature type="signal peptide" evidence="7">
    <location>
        <begin position="1"/>
        <end position="26"/>
    </location>
</feature>
<dbReference type="EMBL" id="JAKZJU020000001">
    <property type="protein sequence ID" value="MDL2059554.1"/>
    <property type="molecule type" value="Genomic_DNA"/>
</dbReference>
<protein>
    <recommendedName>
        <fullName evidence="7">Cytochrome c-type biogenesis protein</fullName>
    </recommendedName>
</protein>
<dbReference type="InterPro" id="IPR051263">
    <property type="entry name" value="C-type_cytochrome_biogenesis"/>
</dbReference>
<evidence type="ECO:0000313" key="10">
    <source>
        <dbReference type="Proteomes" id="UP001165481"/>
    </source>
</evidence>
<comment type="similarity">
    <text evidence="1 7">Belongs to the CcmH/CycL/Ccl2/NrfF family.</text>
</comment>
<keyword evidence="2 7" id="KW-0349">Heme</keyword>
<dbReference type="InterPro" id="IPR005616">
    <property type="entry name" value="CcmH/CycL/Ccl2/NrfF_N"/>
</dbReference>
<keyword evidence="5" id="KW-0201">Cytochrome c-type biogenesis</keyword>
<evidence type="ECO:0000259" key="8">
    <source>
        <dbReference type="Pfam" id="PF03918"/>
    </source>
</evidence>
<evidence type="ECO:0000313" key="9">
    <source>
        <dbReference type="EMBL" id="MDL2059554.1"/>
    </source>
</evidence>
<organism evidence="9 10">
    <name type="scientific">Mesosutterella faecium</name>
    <dbReference type="NCBI Taxonomy" id="2925194"/>
    <lineage>
        <taxon>Bacteria</taxon>
        <taxon>Pseudomonadati</taxon>
        <taxon>Pseudomonadota</taxon>
        <taxon>Betaproteobacteria</taxon>
        <taxon>Burkholderiales</taxon>
        <taxon>Sutterellaceae</taxon>
        <taxon>Mesosutterella</taxon>
    </lineage>
</organism>
<dbReference type="Gene3D" id="1.10.8.640">
    <property type="entry name" value="Cytochrome C biogenesis protein"/>
    <property type="match status" value="1"/>
</dbReference>